<comment type="caution">
    <text evidence="5">The sequence shown here is derived from an EMBL/GenBank/DDBJ whole genome shotgun (WGS) entry which is preliminary data.</text>
</comment>
<dbReference type="EMBL" id="JBHTAJ010000063">
    <property type="protein sequence ID" value="MFC7183231.1"/>
    <property type="molecule type" value="Genomic_DNA"/>
</dbReference>
<dbReference type="Pfam" id="PF01593">
    <property type="entry name" value="Amino_oxidase"/>
    <property type="match status" value="1"/>
</dbReference>
<accession>A0ABW2G143</accession>
<dbReference type="PANTHER" id="PTHR10668:SF105">
    <property type="entry name" value="DEHYDROGENASE-RELATED"/>
    <property type="match status" value="1"/>
</dbReference>
<reference evidence="6" key="1">
    <citation type="journal article" date="2019" name="Int. J. Syst. Evol. Microbiol.">
        <title>The Global Catalogue of Microorganisms (GCM) 10K type strain sequencing project: providing services to taxonomists for standard genome sequencing and annotation.</title>
        <authorList>
            <consortium name="The Broad Institute Genomics Platform"/>
            <consortium name="The Broad Institute Genome Sequencing Center for Infectious Disease"/>
            <person name="Wu L."/>
            <person name="Ma J."/>
        </authorList>
    </citation>
    <scope>NUCLEOTIDE SEQUENCE [LARGE SCALE GENOMIC DNA]</scope>
    <source>
        <strain evidence="6">CGMCC 1.12859</strain>
    </source>
</reference>
<evidence type="ECO:0000256" key="2">
    <source>
        <dbReference type="ARBA" id="ARBA00038825"/>
    </source>
</evidence>
<feature type="domain" description="Amine oxidase" evidence="4">
    <location>
        <begin position="24"/>
        <end position="474"/>
    </location>
</feature>
<evidence type="ECO:0000256" key="1">
    <source>
        <dbReference type="ARBA" id="ARBA00037217"/>
    </source>
</evidence>
<dbReference type="PRINTS" id="PR00411">
    <property type="entry name" value="PNDRDTASEI"/>
</dbReference>
<comment type="function">
    <text evidence="1">Probable oxidoreductase that may play a role as regulator of mitochondrial function.</text>
</comment>
<dbReference type="PANTHER" id="PTHR10668">
    <property type="entry name" value="PHYTOENE DEHYDROGENASE"/>
    <property type="match status" value="1"/>
</dbReference>
<dbReference type="SUPFAM" id="SSF51905">
    <property type="entry name" value="FAD/NAD(P)-binding domain"/>
    <property type="match status" value="1"/>
</dbReference>
<dbReference type="Gene3D" id="3.50.50.60">
    <property type="entry name" value="FAD/NAD(P)-binding domain"/>
    <property type="match status" value="2"/>
</dbReference>
<gene>
    <name evidence="5" type="ORF">ACFQMG_27165</name>
</gene>
<dbReference type="RefSeq" id="WP_345708008.1">
    <property type="nucleotide sequence ID" value="NZ_BAABKV010000001.1"/>
</dbReference>
<proteinExistence type="predicted"/>
<dbReference type="Proteomes" id="UP001596435">
    <property type="component" value="Unassembled WGS sequence"/>
</dbReference>
<evidence type="ECO:0000313" key="5">
    <source>
        <dbReference type="EMBL" id="MFC7183231.1"/>
    </source>
</evidence>
<protein>
    <recommendedName>
        <fullName evidence="3">Pyridine nucleotide-disulfide oxidoreductase domain-containing protein 2</fullName>
    </recommendedName>
</protein>
<keyword evidence="6" id="KW-1185">Reference proteome</keyword>
<sequence length="497" mass="52058">MVSTLGDRSNGRVDAVVVGAGPNGLAAALVLAGAGLDVAVYEAAATVGGGTRTRELTLPGYRHDVCSVAHPMALASPFFRAFGLEDRVDLLQPTAAYAQPLDGAPAGIAYRDLDRTVARLGRDGPAWRAVFGPLTERWQGLVQAALSDQRRPPQDPLTALRLGLRIAEFGTPAWSARFREPAARAMLAGVAAHAIAPPRALPPAGTAMLLASLAHAVGWPVPRGGSQAIADAMADGLRERGGRIVTGHRVDTLDELPEARAVLLDLTPAGLLRLAGRRLPERYARRLRAFRYGSAACKVDFALAGPVPWADPACAEAGTLHLSGGREETVAVEREVAAGRHAARPYVLAVQPGVVDPSRAPAGRHTLYSYAHVPHGSTVDVADAVERQIERFAPGFRDLVLARAVTTAADQQIHNANYVGGDIGGGAMSLWQTAFRPIAALDPYATALDGLYLCSASTPPGPGVHGMSGLHAARRALRRTFGITTDPLAAVAPGHRT</sequence>
<evidence type="ECO:0000259" key="4">
    <source>
        <dbReference type="Pfam" id="PF01593"/>
    </source>
</evidence>
<organism evidence="5 6">
    <name type="scientific">Kitasatospora paranensis</name>
    <dbReference type="NCBI Taxonomy" id="258053"/>
    <lineage>
        <taxon>Bacteria</taxon>
        <taxon>Bacillati</taxon>
        <taxon>Actinomycetota</taxon>
        <taxon>Actinomycetes</taxon>
        <taxon>Kitasatosporales</taxon>
        <taxon>Streptomycetaceae</taxon>
        <taxon>Kitasatospora</taxon>
    </lineage>
</organism>
<dbReference type="InterPro" id="IPR036188">
    <property type="entry name" value="FAD/NAD-bd_sf"/>
</dbReference>
<name>A0ABW2G143_9ACTN</name>
<dbReference type="InterPro" id="IPR002937">
    <property type="entry name" value="Amino_oxidase"/>
</dbReference>
<comment type="subunit">
    <text evidence="2">Interacts with COX5B; this interaction may contribute to localize PYROXD2 to the inner face of the inner mitochondrial membrane.</text>
</comment>
<evidence type="ECO:0000256" key="3">
    <source>
        <dbReference type="ARBA" id="ARBA00040298"/>
    </source>
</evidence>
<evidence type="ECO:0000313" key="6">
    <source>
        <dbReference type="Proteomes" id="UP001596435"/>
    </source>
</evidence>